<gene>
    <name evidence="7" type="ORF">HNP77_001939</name>
</gene>
<name>A0A840SCQ3_9SPIR</name>
<dbReference type="Proteomes" id="UP000578697">
    <property type="component" value="Unassembled WGS sequence"/>
</dbReference>
<dbReference type="PROSITE" id="PS50231">
    <property type="entry name" value="RICIN_B_LECTIN"/>
    <property type="match status" value="1"/>
</dbReference>
<dbReference type="EMBL" id="JACHFR010000003">
    <property type="protein sequence ID" value="MBB5219557.1"/>
    <property type="molecule type" value="Genomic_DNA"/>
</dbReference>
<dbReference type="Gene3D" id="2.115.10.20">
    <property type="entry name" value="Glycosyl hydrolase domain, family 43"/>
    <property type="match status" value="1"/>
</dbReference>
<dbReference type="AlphaFoldDB" id="A0A840SCQ3"/>
<dbReference type="Gene3D" id="2.80.10.50">
    <property type="match status" value="1"/>
</dbReference>
<evidence type="ECO:0000256" key="5">
    <source>
        <dbReference type="SAM" id="SignalP"/>
    </source>
</evidence>
<dbReference type="InterPro" id="IPR035992">
    <property type="entry name" value="Ricin_B-like_lectins"/>
</dbReference>
<sequence length="549" mass="62037">MRKVSAFLAAAFLFSSCSLVDNGTADVSTYNYGYVTQDGKSVVATGIRTLDTDGNELFGSGGCMVQAGEYFYWYGEHRFANYGFLGTSCYRSKDLVHWENRGDIVRWDINDCGTILAGGKDGSIIVERPKVIYNKKYGYYVMWGHLDRGYGLAGVVVCKGNSPDNTDGSWEYVDWFRPFDGSKFNVHENGSYGDSAYYDDEGVHGTDPYGYMSRDCTLFVDDDGTAYFAGSYAENQYMHIYRLTDDYLHIDESYWPTDNTLSATAREAPCLFREGDVYYMISSGTAGWTSTITTLQYAYDIRGPWSSTLTIGDTTYVGQLSQSDRSQPAYVFKLEATDGSGNYDWIYMGDRWGPAFGGSSPYDSQYVWCELYLNKGSSHMYFSEALLVDIKHGDVSSPTYYKLQDRAGGYIYSADTSFAGLNPQRVTSLDNVYKGQWRFYPVGDAYMIINRWSGMCLSVVDDALNSRLVLASRDYTDTKQLWYIDDYSTPYNKIRSKYSGYYISDSHPITGGVAQSSWGYRNPGWTHDSTIESNEKYTRINYMAFKVTQ</sequence>
<evidence type="ECO:0000256" key="2">
    <source>
        <dbReference type="ARBA" id="ARBA00022801"/>
    </source>
</evidence>
<dbReference type="PROSITE" id="PS51257">
    <property type="entry name" value="PROKAR_LIPOPROTEIN"/>
    <property type="match status" value="1"/>
</dbReference>
<protein>
    <recommendedName>
        <fullName evidence="6">Ricin B lectin domain-containing protein</fullName>
    </recommendedName>
</protein>
<dbReference type="InterPro" id="IPR023296">
    <property type="entry name" value="Glyco_hydro_beta-prop_sf"/>
</dbReference>
<organism evidence="7 8">
    <name type="scientific">Treponema rectale</name>
    <dbReference type="NCBI Taxonomy" id="744512"/>
    <lineage>
        <taxon>Bacteria</taxon>
        <taxon>Pseudomonadati</taxon>
        <taxon>Spirochaetota</taxon>
        <taxon>Spirochaetia</taxon>
        <taxon>Spirochaetales</taxon>
        <taxon>Treponemataceae</taxon>
        <taxon>Treponema</taxon>
    </lineage>
</organism>
<feature type="signal peptide" evidence="5">
    <location>
        <begin position="1"/>
        <end position="20"/>
    </location>
</feature>
<dbReference type="SUPFAM" id="SSF50370">
    <property type="entry name" value="Ricin B-like lectins"/>
    <property type="match status" value="1"/>
</dbReference>
<dbReference type="CDD" id="cd00161">
    <property type="entry name" value="beta-trefoil_Ricin-like"/>
    <property type="match status" value="1"/>
</dbReference>
<evidence type="ECO:0000256" key="1">
    <source>
        <dbReference type="ARBA" id="ARBA00009865"/>
    </source>
</evidence>
<reference evidence="7 8" key="1">
    <citation type="submission" date="2020-08" db="EMBL/GenBank/DDBJ databases">
        <title>Genomic Encyclopedia of Type Strains, Phase IV (KMG-IV): sequencing the most valuable type-strain genomes for metagenomic binning, comparative biology and taxonomic classification.</title>
        <authorList>
            <person name="Goeker M."/>
        </authorList>
    </citation>
    <scope>NUCLEOTIDE SEQUENCE [LARGE SCALE GENOMIC DNA]</scope>
    <source>
        <strain evidence="7 8">DSM 103679</strain>
    </source>
</reference>
<dbReference type="GO" id="GO:0004553">
    <property type="term" value="F:hydrolase activity, hydrolyzing O-glycosyl compounds"/>
    <property type="evidence" value="ECO:0007669"/>
    <property type="project" value="InterPro"/>
</dbReference>
<comment type="caution">
    <text evidence="7">The sequence shown here is derived from an EMBL/GenBank/DDBJ whole genome shotgun (WGS) entry which is preliminary data.</text>
</comment>
<dbReference type="PANTHER" id="PTHR22925">
    <property type="entry name" value="GLYCOSYL HYDROLASE 43 FAMILY MEMBER"/>
    <property type="match status" value="1"/>
</dbReference>
<accession>A0A840SCQ3</accession>
<keyword evidence="3 4" id="KW-0326">Glycosidase</keyword>
<keyword evidence="2 4" id="KW-0378">Hydrolase</keyword>
<evidence type="ECO:0000313" key="8">
    <source>
        <dbReference type="Proteomes" id="UP000578697"/>
    </source>
</evidence>
<dbReference type="SUPFAM" id="SSF75005">
    <property type="entry name" value="Arabinanase/levansucrase/invertase"/>
    <property type="match status" value="1"/>
</dbReference>
<keyword evidence="5" id="KW-0732">Signal</keyword>
<evidence type="ECO:0000256" key="3">
    <source>
        <dbReference type="ARBA" id="ARBA00023295"/>
    </source>
</evidence>
<evidence type="ECO:0000313" key="7">
    <source>
        <dbReference type="EMBL" id="MBB5219557.1"/>
    </source>
</evidence>
<feature type="domain" description="Ricin B lectin" evidence="6">
    <location>
        <begin position="436"/>
        <end position="503"/>
    </location>
</feature>
<dbReference type="RefSeq" id="WP_184652983.1">
    <property type="nucleotide sequence ID" value="NZ_JACHFR010000003.1"/>
</dbReference>
<dbReference type="PANTHER" id="PTHR22925:SF3">
    <property type="entry name" value="GLYCOSYL HYDROLASE FAMILY PROTEIN 43"/>
    <property type="match status" value="1"/>
</dbReference>
<dbReference type="InterPro" id="IPR000772">
    <property type="entry name" value="Ricin_B_lectin"/>
</dbReference>
<dbReference type="InterPro" id="IPR006710">
    <property type="entry name" value="Glyco_hydro_43"/>
</dbReference>
<dbReference type="Pfam" id="PF04616">
    <property type="entry name" value="Glyco_hydro_43"/>
    <property type="match status" value="1"/>
</dbReference>
<evidence type="ECO:0000256" key="4">
    <source>
        <dbReference type="RuleBase" id="RU361187"/>
    </source>
</evidence>
<feature type="chain" id="PRO_5032653280" description="Ricin B lectin domain-containing protein" evidence="5">
    <location>
        <begin position="21"/>
        <end position="549"/>
    </location>
</feature>
<dbReference type="Pfam" id="PF14200">
    <property type="entry name" value="RicinB_lectin_2"/>
    <property type="match status" value="1"/>
</dbReference>
<dbReference type="GO" id="GO:0005975">
    <property type="term" value="P:carbohydrate metabolic process"/>
    <property type="evidence" value="ECO:0007669"/>
    <property type="project" value="InterPro"/>
</dbReference>
<proteinExistence type="inferred from homology"/>
<keyword evidence="8" id="KW-1185">Reference proteome</keyword>
<comment type="similarity">
    <text evidence="1 4">Belongs to the glycosyl hydrolase 43 family.</text>
</comment>
<evidence type="ECO:0000259" key="6">
    <source>
        <dbReference type="Pfam" id="PF14200"/>
    </source>
</evidence>